<keyword evidence="4" id="KW-1185">Reference proteome</keyword>
<dbReference type="EMBL" id="SPQB01000069">
    <property type="protein sequence ID" value="TFU30065.1"/>
    <property type="molecule type" value="Genomic_DNA"/>
</dbReference>
<sequence>MLKIAASLLLASSWLPAVELAPASISAASSMCTPAAARANLCGLDLAPGNAGDRAQVRGQLEQYTGGRSPAPSTGNPRATGNWAPPTPDTYTPPPDQTDGPIVCLDDSENVVGADCATDVPEPVEAEPAPVEVATPPEVVTITDIASFVPAAPSIATEPDGIGAKNMPLNTIATSSAQTLGGELFGFPVSVTFTPAGFRQDWGDETVTETVHGGASWATIGQAEFSPTDTSHSYAEKGTYTLTVTPLYTAVVDFGVWGTRTVEGVISGPAAARDIRIVEVHTALVDQDCLENPTGAGCS</sequence>
<evidence type="ECO:0000313" key="3">
    <source>
        <dbReference type="EMBL" id="TFU30065.1"/>
    </source>
</evidence>
<evidence type="ECO:0000256" key="1">
    <source>
        <dbReference type="SAM" id="MobiDB-lite"/>
    </source>
</evidence>
<feature type="chain" id="PRO_5039607346" description="PKD domain-containing protein" evidence="2">
    <location>
        <begin position="18"/>
        <end position="299"/>
    </location>
</feature>
<feature type="compositionally biased region" description="Pro residues" evidence="1">
    <location>
        <begin position="85"/>
        <end position="95"/>
    </location>
</feature>
<proteinExistence type="predicted"/>
<evidence type="ECO:0008006" key="5">
    <source>
        <dbReference type="Google" id="ProtNLM"/>
    </source>
</evidence>
<organism evidence="3 4">
    <name type="scientific">Microbacterium paludicola</name>
    <dbReference type="NCBI Taxonomy" id="300019"/>
    <lineage>
        <taxon>Bacteria</taxon>
        <taxon>Bacillati</taxon>
        <taxon>Actinomycetota</taxon>
        <taxon>Actinomycetes</taxon>
        <taxon>Micrococcales</taxon>
        <taxon>Microbacteriaceae</taxon>
        <taxon>Microbacterium</taxon>
    </lineage>
</organism>
<accession>A0A4Y9FLI3</accession>
<dbReference type="OrthoDB" id="5192284at2"/>
<keyword evidence="2" id="KW-0732">Signal</keyword>
<name>A0A4Y9FLI3_9MICO</name>
<reference evidence="3 4" key="1">
    <citation type="submission" date="2019-03" db="EMBL/GenBank/DDBJ databases">
        <title>Diversity of the mouse oral microbiome.</title>
        <authorList>
            <person name="Joseph S."/>
            <person name="Aduse-Opoku J."/>
            <person name="Curtis M."/>
            <person name="Wade W."/>
            <person name="Hashim A."/>
        </authorList>
    </citation>
    <scope>NUCLEOTIDE SEQUENCE [LARGE SCALE GENOMIC DNA]</scope>
    <source>
        <strain evidence="3 4">P1012</strain>
    </source>
</reference>
<dbReference type="RefSeq" id="WP_135115631.1">
    <property type="nucleotide sequence ID" value="NZ_JADGLL010000069.1"/>
</dbReference>
<feature type="signal peptide" evidence="2">
    <location>
        <begin position="1"/>
        <end position="17"/>
    </location>
</feature>
<gene>
    <name evidence="3" type="ORF">E4U02_15095</name>
</gene>
<feature type="region of interest" description="Disordered" evidence="1">
    <location>
        <begin position="63"/>
        <end position="95"/>
    </location>
</feature>
<evidence type="ECO:0000256" key="2">
    <source>
        <dbReference type="SAM" id="SignalP"/>
    </source>
</evidence>
<protein>
    <recommendedName>
        <fullName evidence="5">PKD domain-containing protein</fullName>
    </recommendedName>
</protein>
<comment type="caution">
    <text evidence="3">The sequence shown here is derived from an EMBL/GenBank/DDBJ whole genome shotgun (WGS) entry which is preliminary data.</text>
</comment>
<dbReference type="AlphaFoldDB" id="A0A4Y9FLI3"/>
<evidence type="ECO:0000313" key="4">
    <source>
        <dbReference type="Proteomes" id="UP000298358"/>
    </source>
</evidence>
<dbReference type="Proteomes" id="UP000298358">
    <property type="component" value="Unassembled WGS sequence"/>
</dbReference>